<dbReference type="InterPro" id="IPR050109">
    <property type="entry name" value="HTH-type_TetR-like_transc_reg"/>
</dbReference>
<gene>
    <name evidence="6" type="ORF">CSA09_02515</name>
</gene>
<evidence type="ECO:0000256" key="3">
    <source>
        <dbReference type="ARBA" id="ARBA00023163"/>
    </source>
</evidence>
<dbReference type="AlphaFoldDB" id="A0A2G6PFL4"/>
<dbReference type="Proteomes" id="UP000229278">
    <property type="component" value="Unassembled WGS sequence"/>
</dbReference>
<feature type="DNA-binding region" description="H-T-H motif" evidence="4">
    <location>
        <begin position="33"/>
        <end position="52"/>
    </location>
</feature>
<dbReference type="Pfam" id="PF00440">
    <property type="entry name" value="TetR_N"/>
    <property type="match status" value="1"/>
</dbReference>
<dbReference type="PROSITE" id="PS50977">
    <property type="entry name" value="HTH_TETR_2"/>
    <property type="match status" value="1"/>
</dbReference>
<evidence type="ECO:0000256" key="1">
    <source>
        <dbReference type="ARBA" id="ARBA00023015"/>
    </source>
</evidence>
<reference evidence="6 7" key="1">
    <citation type="submission" date="2017-10" db="EMBL/GenBank/DDBJ databases">
        <title>Novel microbial diversity and functional potential in the marine mammal oral microbiome.</title>
        <authorList>
            <person name="Dudek N.K."/>
            <person name="Sun C.L."/>
            <person name="Burstein D."/>
            <person name="Kantor R.S."/>
            <person name="Aliaga Goltsman D.S."/>
            <person name="Bik E.M."/>
            <person name="Thomas B.C."/>
            <person name="Banfield J.F."/>
            <person name="Relman D.A."/>
        </authorList>
    </citation>
    <scope>NUCLEOTIDE SEQUENCE [LARGE SCALE GENOMIC DNA]</scope>
    <source>
        <strain evidence="6">DOLJORAL78_50_517</strain>
    </source>
</reference>
<dbReference type="SUPFAM" id="SSF48498">
    <property type="entry name" value="Tetracyclin repressor-like, C-terminal domain"/>
    <property type="match status" value="1"/>
</dbReference>
<dbReference type="InterPro" id="IPR009057">
    <property type="entry name" value="Homeodomain-like_sf"/>
</dbReference>
<evidence type="ECO:0000313" key="6">
    <source>
        <dbReference type="EMBL" id="PIE83361.1"/>
    </source>
</evidence>
<keyword evidence="2 4" id="KW-0238">DNA-binding</keyword>
<evidence type="ECO:0000313" key="7">
    <source>
        <dbReference type="Proteomes" id="UP000229278"/>
    </source>
</evidence>
<dbReference type="GO" id="GO:0000976">
    <property type="term" value="F:transcription cis-regulatory region binding"/>
    <property type="evidence" value="ECO:0007669"/>
    <property type="project" value="TreeGrafter"/>
</dbReference>
<protein>
    <submittedName>
        <fullName evidence="6">TetR family transcriptional regulator</fullName>
    </submittedName>
</protein>
<dbReference type="InterPro" id="IPR025996">
    <property type="entry name" value="MT1864/Rv1816-like_C"/>
</dbReference>
<evidence type="ECO:0000259" key="5">
    <source>
        <dbReference type="PROSITE" id="PS50977"/>
    </source>
</evidence>
<evidence type="ECO:0000256" key="4">
    <source>
        <dbReference type="PROSITE-ProRule" id="PRU00335"/>
    </source>
</evidence>
<dbReference type="Pfam" id="PF13305">
    <property type="entry name" value="TetR_C_33"/>
    <property type="match status" value="1"/>
</dbReference>
<feature type="domain" description="HTH tetR-type" evidence="5">
    <location>
        <begin position="10"/>
        <end position="70"/>
    </location>
</feature>
<dbReference type="InterPro" id="IPR036271">
    <property type="entry name" value="Tet_transcr_reg_TetR-rel_C_sf"/>
</dbReference>
<dbReference type="PANTHER" id="PTHR30055:SF234">
    <property type="entry name" value="HTH-TYPE TRANSCRIPTIONAL REGULATOR BETI"/>
    <property type="match status" value="1"/>
</dbReference>
<name>A0A2G6PFL4_9GAMM</name>
<accession>A0A2G6PFL4</accession>
<dbReference type="EMBL" id="PDTV01000005">
    <property type="protein sequence ID" value="PIE83361.1"/>
    <property type="molecule type" value="Genomic_DNA"/>
</dbReference>
<dbReference type="PANTHER" id="PTHR30055">
    <property type="entry name" value="HTH-TYPE TRANSCRIPTIONAL REGULATOR RUTR"/>
    <property type="match status" value="1"/>
</dbReference>
<dbReference type="GO" id="GO:0003700">
    <property type="term" value="F:DNA-binding transcription factor activity"/>
    <property type="evidence" value="ECO:0007669"/>
    <property type="project" value="TreeGrafter"/>
</dbReference>
<keyword evidence="3" id="KW-0804">Transcription</keyword>
<organism evidence="6 7">
    <name type="scientific">Candidatus Contendibacter odensensis</name>
    <dbReference type="NCBI Taxonomy" id="1400860"/>
    <lineage>
        <taxon>Bacteria</taxon>
        <taxon>Pseudomonadati</taxon>
        <taxon>Pseudomonadota</taxon>
        <taxon>Gammaproteobacteria</taxon>
        <taxon>Candidatus Competibacteraceae</taxon>
        <taxon>Candidatus Contendibacter</taxon>
    </lineage>
</organism>
<dbReference type="SUPFAM" id="SSF46689">
    <property type="entry name" value="Homeodomain-like"/>
    <property type="match status" value="1"/>
</dbReference>
<comment type="caution">
    <text evidence="6">The sequence shown here is derived from an EMBL/GenBank/DDBJ whole genome shotgun (WGS) entry which is preliminary data.</text>
</comment>
<sequence>MGRRNEHTRDELREIALQAAEYLVAENGLDGLSARKVVARIGYTVGSLYMVFRNFDDLIVQMNERTLVALHQRLLDAVADRPPPVVALRALADAYIDFALTQTHRWLAIYQHRLPEGEPTPELATEKVTQMFGLVQRELALLRTHASAEDIALAARALWSGIHGVCILGFDRKLEIAGGRSIPDVAGSLLDNYLAGFVSDQEAG</sequence>
<proteinExistence type="predicted"/>
<keyword evidence="1" id="KW-0805">Transcription regulation</keyword>
<dbReference type="Gene3D" id="1.10.357.10">
    <property type="entry name" value="Tetracycline Repressor, domain 2"/>
    <property type="match status" value="1"/>
</dbReference>
<evidence type="ECO:0000256" key="2">
    <source>
        <dbReference type="ARBA" id="ARBA00023125"/>
    </source>
</evidence>
<dbReference type="InterPro" id="IPR001647">
    <property type="entry name" value="HTH_TetR"/>
</dbReference>